<feature type="non-terminal residue" evidence="2">
    <location>
        <position position="1"/>
    </location>
</feature>
<accession>A0A6A6V054</accession>
<feature type="non-terminal residue" evidence="2">
    <location>
        <position position="127"/>
    </location>
</feature>
<evidence type="ECO:0000313" key="2">
    <source>
        <dbReference type="EMBL" id="KAF2743383.1"/>
    </source>
</evidence>
<protein>
    <submittedName>
        <fullName evidence="2">Uncharacterized protein</fullName>
    </submittedName>
</protein>
<evidence type="ECO:0000256" key="1">
    <source>
        <dbReference type="SAM" id="Phobius"/>
    </source>
</evidence>
<sequence length="127" mass="13611">LTPRQNTPTTAQTPLLSCLDYSRIANLSTVGSNSSYRSPFYHLSKTGSMYDNQMFSAAIAALPPLMMDVQLNARCGNLSQVAIVEAARNLTNGTVLQFDGVPVMGIKAGVEVVVIVSAIVVLFFGVW</sequence>
<proteinExistence type="predicted"/>
<dbReference type="Proteomes" id="UP000799440">
    <property type="component" value="Unassembled WGS sequence"/>
</dbReference>
<dbReference type="AlphaFoldDB" id="A0A6A6V054"/>
<organism evidence="2 3">
    <name type="scientific">Sporormia fimetaria CBS 119925</name>
    <dbReference type="NCBI Taxonomy" id="1340428"/>
    <lineage>
        <taxon>Eukaryota</taxon>
        <taxon>Fungi</taxon>
        <taxon>Dikarya</taxon>
        <taxon>Ascomycota</taxon>
        <taxon>Pezizomycotina</taxon>
        <taxon>Dothideomycetes</taxon>
        <taxon>Pleosporomycetidae</taxon>
        <taxon>Pleosporales</taxon>
        <taxon>Sporormiaceae</taxon>
        <taxon>Sporormia</taxon>
    </lineage>
</organism>
<keyword evidence="1" id="KW-1133">Transmembrane helix</keyword>
<name>A0A6A6V054_9PLEO</name>
<keyword evidence="1" id="KW-0812">Transmembrane</keyword>
<keyword evidence="3" id="KW-1185">Reference proteome</keyword>
<feature type="transmembrane region" description="Helical" evidence="1">
    <location>
        <begin position="108"/>
        <end position="126"/>
    </location>
</feature>
<keyword evidence="1" id="KW-0472">Membrane</keyword>
<evidence type="ECO:0000313" key="3">
    <source>
        <dbReference type="Proteomes" id="UP000799440"/>
    </source>
</evidence>
<reference evidence="2" key="1">
    <citation type="journal article" date="2020" name="Stud. Mycol.">
        <title>101 Dothideomycetes genomes: a test case for predicting lifestyles and emergence of pathogens.</title>
        <authorList>
            <person name="Haridas S."/>
            <person name="Albert R."/>
            <person name="Binder M."/>
            <person name="Bloem J."/>
            <person name="Labutti K."/>
            <person name="Salamov A."/>
            <person name="Andreopoulos B."/>
            <person name="Baker S."/>
            <person name="Barry K."/>
            <person name="Bills G."/>
            <person name="Bluhm B."/>
            <person name="Cannon C."/>
            <person name="Castanera R."/>
            <person name="Culley D."/>
            <person name="Daum C."/>
            <person name="Ezra D."/>
            <person name="Gonzalez J."/>
            <person name="Henrissat B."/>
            <person name="Kuo A."/>
            <person name="Liang C."/>
            <person name="Lipzen A."/>
            <person name="Lutzoni F."/>
            <person name="Magnuson J."/>
            <person name="Mondo S."/>
            <person name="Nolan M."/>
            <person name="Ohm R."/>
            <person name="Pangilinan J."/>
            <person name="Park H.-J."/>
            <person name="Ramirez L."/>
            <person name="Alfaro M."/>
            <person name="Sun H."/>
            <person name="Tritt A."/>
            <person name="Yoshinaga Y."/>
            <person name="Zwiers L.-H."/>
            <person name="Turgeon B."/>
            <person name="Goodwin S."/>
            <person name="Spatafora J."/>
            <person name="Crous P."/>
            <person name="Grigoriev I."/>
        </authorList>
    </citation>
    <scope>NUCLEOTIDE SEQUENCE</scope>
    <source>
        <strain evidence="2">CBS 119925</strain>
    </source>
</reference>
<gene>
    <name evidence="2" type="ORF">M011DRAFT_372651</name>
</gene>
<dbReference type="OrthoDB" id="3438213at2759"/>
<dbReference type="EMBL" id="MU006597">
    <property type="protein sequence ID" value="KAF2743383.1"/>
    <property type="molecule type" value="Genomic_DNA"/>
</dbReference>